<name>A0AA38FUK1_TAXCH</name>
<keyword evidence="4" id="KW-1185">Reference proteome</keyword>
<dbReference type="Pfam" id="PF06911">
    <property type="entry name" value="Senescence"/>
    <property type="match status" value="1"/>
</dbReference>
<feature type="non-terminal residue" evidence="3">
    <location>
        <position position="365"/>
    </location>
</feature>
<evidence type="ECO:0000313" key="3">
    <source>
        <dbReference type="EMBL" id="KAH9310722.1"/>
    </source>
</evidence>
<comment type="caution">
    <text evidence="3">The sequence shown here is derived from an EMBL/GenBank/DDBJ whole genome shotgun (WGS) entry which is preliminary data.</text>
</comment>
<dbReference type="PANTHER" id="PTHR21068:SF36">
    <property type="entry name" value="SENESCENCE_DEHYDRATION-ASSOCIATED PROTEIN-LIKE PROTEIN"/>
    <property type="match status" value="1"/>
</dbReference>
<feature type="region of interest" description="Disordered" evidence="1">
    <location>
        <begin position="241"/>
        <end position="262"/>
    </location>
</feature>
<dbReference type="GO" id="GO:0005886">
    <property type="term" value="C:plasma membrane"/>
    <property type="evidence" value="ECO:0007669"/>
    <property type="project" value="TreeGrafter"/>
</dbReference>
<dbReference type="OMA" id="KECYGNM"/>
<reference evidence="3 4" key="1">
    <citation type="journal article" date="2021" name="Nat. Plants">
        <title>The Taxus genome provides insights into paclitaxel biosynthesis.</title>
        <authorList>
            <person name="Xiong X."/>
            <person name="Gou J."/>
            <person name="Liao Q."/>
            <person name="Li Y."/>
            <person name="Zhou Q."/>
            <person name="Bi G."/>
            <person name="Li C."/>
            <person name="Du R."/>
            <person name="Wang X."/>
            <person name="Sun T."/>
            <person name="Guo L."/>
            <person name="Liang H."/>
            <person name="Lu P."/>
            <person name="Wu Y."/>
            <person name="Zhang Z."/>
            <person name="Ro D.K."/>
            <person name="Shang Y."/>
            <person name="Huang S."/>
            <person name="Yan J."/>
        </authorList>
    </citation>
    <scope>NUCLEOTIDE SEQUENCE [LARGE SCALE GENOMIC DNA]</scope>
    <source>
        <strain evidence="3">Ta-2019</strain>
    </source>
</reference>
<dbReference type="Proteomes" id="UP000824469">
    <property type="component" value="Unassembled WGS sequence"/>
</dbReference>
<feature type="domain" description="Senescence" evidence="2">
    <location>
        <begin position="210"/>
        <end position="365"/>
    </location>
</feature>
<dbReference type="InterPro" id="IPR009686">
    <property type="entry name" value="Senescence/spartin_C"/>
</dbReference>
<organism evidence="3 4">
    <name type="scientific">Taxus chinensis</name>
    <name type="common">Chinese yew</name>
    <name type="synonym">Taxus wallichiana var. chinensis</name>
    <dbReference type="NCBI Taxonomy" id="29808"/>
    <lineage>
        <taxon>Eukaryota</taxon>
        <taxon>Viridiplantae</taxon>
        <taxon>Streptophyta</taxon>
        <taxon>Embryophyta</taxon>
        <taxon>Tracheophyta</taxon>
        <taxon>Spermatophyta</taxon>
        <taxon>Pinopsida</taxon>
        <taxon>Pinidae</taxon>
        <taxon>Conifers II</taxon>
        <taxon>Cupressales</taxon>
        <taxon>Taxaceae</taxon>
        <taxon>Taxus</taxon>
    </lineage>
</organism>
<proteinExistence type="predicted"/>
<evidence type="ECO:0000256" key="1">
    <source>
        <dbReference type="SAM" id="MobiDB-lite"/>
    </source>
</evidence>
<dbReference type="InterPro" id="IPR045036">
    <property type="entry name" value="Spartin-like"/>
</dbReference>
<evidence type="ECO:0000259" key="2">
    <source>
        <dbReference type="Pfam" id="PF06911"/>
    </source>
</evidence>
<gene>
    <name evidence="3" type="ORF">KI387_025757</name>
</gene>
<protein>
    <recommendedName>
        <fullName evidence="2">Senescence domain-containing protein</fullName>
    </recommendedName>
</protein>
<feature type="region of interest" description="Disordered" evidence="1">
    <location>
        <begin position="1"/>
        <end position="35"/>
    </location>
</feature>
<dbReference type="AlphaFoldDB" id="A0AA38FUK1"/>
<dbReference type="EMBL" id="JAHRHJ020000006">
    <property type="protein sequence ID" value="KAH9310722.1"/>
    <property type="molecule type" value="Genomic_DNA"/>
</dbReference>
<evidence type="ECO:0000313" key="4">
    <source>
        <dbReference type="Proteomes" id="UP000824469"/>
    </source>
</evidence>
<accession>A0AA38FUK1</accession>
<dbReference type="PANTHER" id="PTHR21068">
    <property type="entry name" value="SPARTIN"/>
    <property type="match status" value="1"/>
</dbReference>
<sequence length="365" mass="39592">MLRVMRNPFSLCKRKPKKLNENEEQQQNISDSELPDDHIEELQEMEEVQGSSEVLVRLPRAVVHLVDGSEENVELGSGEFSLIRLLQGDIGLAILVKVGDDLSWPLTKDEPIVKVDSCHYLFSVRPPDVEEEISETVKSGSASGSEMLNYGVTFEGEEGLDLLDECLEHHACFSVPKDGGKLSSDRGNSGGAYWADLAPVVEDYNSMLAKAIASGTGQIIKGLFRCSSAYSSQVQKGGEFVTSRTKGKSKPSEVKAKKRSQLSPKRNIKRVRNMSRMTEKMSENVLKGVITVSGAVTGSVITSKPGKQFFSMLPGEVLLASLDAMNKVLEAVEVAGREALSTTSGVTTGIIRHRFGGGAGEVTQD</sequence>